<dbReference type="EMBL" id="CP003876">
    <property type="protein sequence ID" value="AFU02950.1"/>
    <property type="molecule type" value="Genomic_DNA"/>
</dbReference>
<dbReference type="AlphaFoldDB" id="K0F1F3"/>
<keyword evidence="2" id="KW-1185">Reference proteome</keyword>
<dbReference type="KEGG" id="nbr:O3I_024995"/>
<accession>K0F1F3</accession>
<sequence length="141" mass="15950">MDERLDRFLAEVAPEVAGADLWSAEGLDRAEHALLQRFPKPGTEDSPANQQTVDGFARFVGEVFRRHFGGQWYNVPAYDDSQRTRGFGPVLCEGYCSGFLGTVPLVSIAVQRRTGTEWRRVLDYCHTRYTEWVQSGRPTPP</sequence>
<reference evidence="1 2" key="1">
    <citation type="journal article" date="2012" name="J. Bacteriol.">
        <title>Complete genome sequence of Nocardia brasiliensis HUJEG-1.</title>
        <authorList>
            <person name="Vera-Cabrera L."/>
            <person name="Ortiz-Lopez R."/>
            <person name="Elizondo-Gonzalez R."/>
            <person name="Perez-Maya A.A."/>
            <person name="Ocampo-Candiani J."/>
        </authorList>
    </citation>
    <scope>NUCLEOTIDE SEQUENCE [LARGE SCALE GENOMIC DNA]</scope>
    <source>
        <strain evidence="2">ATCC 700358</strain>
    </source>
</reference>
<evidence type="ECO:0000313" key="1">
    <source>
        <dbReference type="EMBL" id="AFU02950.1"/>
    </source>
</evidence>
<dbReference type="STRING" id="1133849.O3I_024995"/>
<name>K0F1F3_NOCB7</name>
<organism evidence="1 2">
    <name type="scientific">Nocardia brasiliensis (strain ATCC 700358 / HUJEG-1)</name>
    <dbReference type="NCBI Taxonomy" id="1133849"/>
    <lineage>
        <taxon>Bacteria</taxon>
        <taxon>Bacillati</taxon>
        <taxon>Actinomycetota</taxon>
        <taxon>Actinomycetes</taxon>
        <taxon>Mycobacteriales</taxon>
        <taxon>Nocardiaceae</taxon>
        <taxon>Nocardia</taxon>
    </lineage>
</organism>
<protein>
    <submittedName>
        <fullName evidence="1">Uncharacterized protein</fullName>
    </submittedName>
</protein>
<gene>
    <name evidence="1" type="ORF">O3I_024995</name>
</gene>
<dbReference type="Proteomes" id="UP000006304">
    <property type="component" value="Chromosome"/>
</dbReference>
<dbReference type="eggNOG" id="ENOG5032BEI">
    <property type="taxonomic scope" value="Bacteria"/>
</dbReference>
<dbReference type="RefSeq" id="WP_014985805.1">
    <property type="nucleotide sequence ID" value="NC_018681.1"/>
</dbReference>
<dbReference type="HOGENOM" id="CLU_130383_0_0_11"/>
<evidence type="ECO:0000313" key="2">
    <source>
        <dbReference type="Proteomes" id="UP000006304"/>
    </source>
</evidence>
<proteinExistence type="predicted"/>